<dbReference type="Gene3D" id="1.25.40.20">
    <property type="entry name" value="Ankyrin repeat-containing domain"/>
    <property type="match status" value="1"/>
</dbReference>
<protein>
    <submittedName>
        <fullName evidence="5">Uncharacterized protein</fullName>
    </submittedName>
</protein>
<keyword evidence="2 3" id="KW-0040">ANK repeat</keyword>
<evidence type="ECO:0000256" key="4">
    <source>
        <dbReference type="SAM" id="SignalP"/>
    </source>
</evidence>
<evidence type="ECO:0000313" key="6">
    <source>
        <dbReference type="Proteomes" id="UP000054560"/>
    </source>
</evidence>
<dbReference type="AlphaFoldDB" id="A0A0L0FA45"/>
<reference evidence="5 6" key="1">
    <citation type="submission" date="2011-02" db="EMBL/GenBank/DDBJ databases">
        <title>The Genome Sequence of Sphaeroforma arctica JP610.</title>
        <authorList>
            <consortium name="The Broad Institute Genome Sequencing Platform"/>
            <person name="Russ C."/>
            <person name="Cuomo C."/>
            <person name="Young S.K."/>
            <person name="Zeng Q."/>
            <person name="Gargeya S."/>
            <person name="Alvarado L."/>
            <person name="Berlin A."/>
            <person name="Chapman S.B."/>
            <person name="Chen Z."/>
            <person name="Freedman E."/>
            <person name="Gellesch M."/>
            <person name="Goldberg J."/>
            <person name="Griggs A."/>
            <person name="Gujja S."/>
            <person name="Heilman E."/>
            <person name="Heiman D."/>
            <person name="Howarth C."/>
            <person name="Mehta T."/>
            <person name="Neiman D."/>
            <person name="Pearson M."/>
            <person name="Roberts A."/>
            <person name="Saif S."/>
            <person name="Shea T."/>
            <person name="Shenoy N."/>
            <person name="Sisk P."/>
            <person name="Stolte C."/>
            <person name="Sykes S."/>
            <person name="White J."/>
            <person name="Yandava C."/>
            <person name="Burger G."/>
            <person name="Gray M.W."/>
            <person name="Holland P.W.H."/>
            <person name="King N."/>
            <person name="Lang F.B.F."/>
            <person name="Roger A.J."/>
            <person name="Ruiz-Trillo I."/>
            <person name="Haas B."/>
            <person name="Nusbaum C."/>
            <person name="Birren B."/>
        </authorList>
    </citation>
    <scope>NUCLEOTIDE SEQUENCE [LARGE SCALE GENOMIC DNA]</scope>
    <source>
        <strain evidence="5 6">JP610</strain>
    </source>
</reference>
<dbReference type="SUPFAM" id="SSF48403">
    <property type="entry name" value="Ankyrin repeat"/>
    <property type="match status" value="1"/>
</dbReference>
<proteinExistence type="predicted"/>
<dbReference type="RefSeq" id="XP_014147497.1">
    <property type="nucleotide sequence ID" value="XM_014292022.1"/>
</dbReference>
<organism evidence="5 6">
    <name type="scientific">Sphaeroforma arctica JP610</name>
    <dbReference type="NCBI Taxonomy" id="667725"/>
    <lineage>
        <taxon>Eukaryota</taxon>
        <taxon>Ichthyosporea</taxon>
        <taxon>Ichthyophonida</taxon>
        <taxon>Sphaeroforma</taxon>
    </lineage>
</organism>
<evidence type="ECO:0000256" key="2">
    <source>
        <dbReference type="ARBA" id="ARBA00023043"/>
    </source>
</evidence>
<dbReference type="InterPro" id="IPR002110">
    <property type="entry name" value="Ankyrin_rpt"/>
</dbReference>
<dbReference type="Proteomes" id="UP000054560">
    <property type="component" value="Unassembled WGS sequence"/>
</dbReference>
<evidence type="ECO:0000313" key="5">
    <source>
        <dbReference type="EMBL" id="KNC73595.1"/>
    </source>
</evidence>
<sequence>MMYRVGLPLFLCVLTTLVCSSTFINSAFLIDLCADETPASTAKLVDAIATAKADKNTDLNTLVNTQTDIGESLLHLACIWGDPIKVKALLEAGADPNFRANKQRSSLEMTPLTWCAYAGYTDAVEMFVKDKGTNVNVIVRKEDGGSHTALDIALLIGERGAAEAKLLVDAGAKTYEQILQEVKGHDEI</sequence>
<keyword evidence="6" id="KW-1185">Reference proteome</keyword>
<feature type="chain" id="PRO_5005538462" evidence="4">
    <location>
        <begin position="21"/>
        <end position="188"/>
    </location>
</feature>
<feature type="signal peptide" evidence="4">
    <location>
        <begin position="1"/>
        <end position="20"/>
    </location>
</feature>
<dbReference type="PROSITE" id="PS50297">
    <property type="entry name" value="ANK_REP_REGION"/>
    <property type="match status" value="1"/>
</dbReference>
<gene>
    <name evidence="5" type="ORF">SARC_13846</name>
</gene>
<dbReference type="OrthoDB" id="47112at2759"/>
<dbReference type="InterPro" id="IPR036770">
    <property type="entry name" value="Ankyrin_rpt-contain_sf"/>
</dbReference>
<feature type="repeat" description="ANK" evidence="3">
    <location>
        <begin position="69"/>
        <end position="101"/>
    </location>
</feature>
<dbReference type="eggNOG" id="ENOG502SEKI">
    <property type="taxonomic scope" value="Eukaryota"/>
</dbReference>
<dbReference type="PANTHER" id="PTHR24198:SF165">
    <property type="entry name" value="ANKYRIN REPEAT-CONTAINING PROTEIN-RELATED"/>
    <property type="match status" value="1"/>
</dbReference>
<keyword evidence="4" id="KW-0732">Signal</keyword>
<accession>A0A0L0FA45</accession>
<evidence type="ECO:0000256" key="1">
    <source>
        <dbReference type="ARBA" id="ARBA00022737"/>
    </source>
</evidence>
<dbReference type="PROSITE" id="PS50088">
    <property type="entry name" value="ANK_REPEAT"/>
    <property type="match status" value="1"/>
</dbReference>
<dbReference type="PANTHER" id="PTHR24198">
    <property type="entry name" value="ANKYRIN REPEAT AND PROTEIN KINASE DOMAIN-CONTAINING PROTEIN"/>
    <property type="match status" value="1"/>
</dbReference>
<keyword evidence="1" id="KW-0677">Repeat</keyword>
<dbReference type="SMART" id="SM00248">
    <property type="entry name" value="ANK"/>
    <property type="match status" value="2"/>
</dbReference>
<dbReference type="EMBL" id="KQ245419">
    <property type="protein sequence ID" value="KNC73595.1"/>
    <property type="molecule type" value="Genomic_DNA"/>
</dbReference>
<name>A0A0L0FA45_9EUKA</name>
<dbReference type="Pfam" id="PF12796">
    <property type="entry name" value="Ank_2"/>
    <property type="match status" value="1"/>
</dbReference>
<evidence type="ECO:0000256" key="3">
    <source>
        <dbReference type="PROSITE-ProRule" id="PRU00023"/>
    </source>
</evidence>
<dbReference type="GeneID" id="25914350"/>